<evidence type="ECO:0000259" key="11">
    <source>
        <dbReference type="SMART" id="SM01390"/>
    </source>
</evidence>
<feature type="domain" description="RNA-binding S4" evidence="10">
    <location>
        <begin position="66"/>
        <end position="129"/>
    </location>
</feature>
<keyword evidence="3 7" id="KW-0694">RNA-binding</keyword>
<dbReference type="InterPro" id="IPR002942">
    <property type="entry name" value="S4_RNA-bd"/>
</dbReference>
<sequence length="176" mass="20432">MQKAVVRKRRPTPLSEYGRQLQQKQELKNQYNLKERQFAKYVQETLAKKLRGDVTAAQVFIERLEQRLDNVVFRAGIADTRAHARQMVSHGHFMVNGKRTRIPSYETHSGDVICAVPSDLKKRLFQNVLLKIKKYNPPAWLNVNKETLEVTRKGVPTLQELGLAVEVPLIFEFYSR</sequence>
<evidence type="ECO:0000256" key="7">
    <source>
        <dbReference type="PROSITE-ProRule" id="PRU00182"/>
    </source>
</evidence>
<evidence type="ECO:0000256" key="6">
    <source>
        <dbReference type="ARBA" id="ARBA00035254"/>
    </source>
</evidence>
<evidence type="ECO:0000256" key="1">
    <source>
        <dbReference type="ARBA" id="ARBA00007465"/>
    </source>
</evidence>
<feature type="domain" description="Small ribosomal subunit protein uS4 N-terminal" evidence="11">
    <location>
        <begin position="1"/>
        <end position="65"/>
    </location>
</feature>
<evidence type="ECO:0000313" key="12">
    <source>
        <dbReference type="EMBL" id="OGY54714.1"/>
    </source>
</evidence>
<dbReference type="CDD" id="cd00165">
    <property type="entry name" value="S4"/>
    <property type="match status" value="1"/>
</dbReference>
<dbReference type="GO" id="GO:0042274">
    <property type="term" value="P:ribosomal small subunit biogenesis"/>
    <property type="evidence" value="ECO:0007669"/>
    <property type="project" value="TreeGrafter"/>
</dbReference>
<dbReference type="InterPro" id="IPR036986">
    <property type="entry name" value="S4_RNA-bd_sf"/>
</dbReference>
<dbReference type="SMART" id="SM00363">
    <property type="entry name" value="S4"/>
    <property type="match status" value="1"/>
</dbReference>
<dbReference type="Proteomes" id="UP000176512">
    <property type="component" value="Unassembled WGS sequence"/>
</dbReference>
<evidence type="ECO:0000256" key="3">
    <source>
        <dbReference type="ARBA" id="ARBA00022884"/>
    </source>
</evidence>
<evidence type="ECO:0000313" key="13">
    <source>
        <dbReference type="Proteomes" id="UP000176512"/>
    </source>
</evidence>
<dbReference type="Gene3D" id="1.10.1050.10">
    <property type="entry name" value="Ribosomal Protein S4 Delta 41, Chain A, domain 1"/>
    <property type="match status" value="1"/>
</dbReference>
<comment type="caution">
    <text evidence="12">The sequence shown here is derived from an EMBL/GenBank/DDBJ whole genome shotgun (WGS) entry which is preliminary data.</text>
</comment>
<gene>
    <name evidence="12" type="ORF">A3A24_02665</name>
</gene>
<organism evidence="12 13">
    <name type="scientific">Candidatus Buchananbacteria bacterium RIFCSPLOWO2_01_FULL_46_12</name>
    <dbReference type="NCBI Taxonomy" id="1797546"/>
    <lineage>
        <taxon>Bacteria</taxon>
        <taxon>Candidatus Buchananiibacteriota</taxon>
    </lineage>
</organism>
<dbReference type="InterPro" id="IPR018079">
    <property type="entry name" value="Ribosomal_uS4_CS"/>
</dbReference>
<dbReference type="GO" id="GO:0015935">
    <property type="term" value="C:small ribosomal subunit"/>
    <property type="evidence" value="ECO:0007669"/>
    <property type="project" value="TreeGrafter"/>
</dbReference>
<dbReference type="FunFam" id="3.10.290.10:FF:000001">
    <property type="entry name" value="30S ribosomal protein S4"/>
    <property type="match status" value="1"/>
</dbReference>
<dbReference type="SMART" id="SM01390">
    <property type="entry name" value="Ribosomal_S4"/>
    <property type="match status" value="1"/>
</dbReference>
<evidence type="ECO:0000256" key="5">
    <source>
        <dbReference type="ARBA" id="ARBA00023274"/>
    </source>
</evidence>
<evidence type="ECO:0000256" key="8">
    <source>
        <dbReference type="RuleBase" id="RU003699"/>
    </source>
</evidence>
<dbReference type="NCBIfam" id="NF003717">
    <property type="entry name" value="PRK05327.1"/>
    <property type="match status" value="1"/>
</dbReference>
<dbReference type="InterPro" id="IPR022801">
    <property type="entry name" value="Ribosomal_uS4"/>
</dbReference>
<dbReference type="AlphaFoldDB" id="A0A1G1YQY8"/>
<feature type="compositionally biased region" description="Basic residues" evidence="9">
    <location>
        <begin position="1"/>
        <end position="11"/>
    </location>
</feature>
<dbReference type="GO" id="GO:0003735">
    <property type="term" value="F:structural constituent of ribosome"/>
    <property type="evidence" value="ECO:0007669"/>
    <property type="project" value="TreeGrafter"/>
</dbReference>
<keyword evidence="4 8" id="KW-0689">Ribosomal protein</keyword>
<dbReference type="Pfam" id="PF01479">
    <property type="entry name" value="S4"/>
    <property type="match status" value="1"/>
</dbReference>
<dbReference type="EMBL" id="MHIP01000026">
    <property type="protein sequence ID" value="OGY54714.1"/>
    <property type="molecule type" value="Genomic_DNA"/>
</dbReference>
<dbReference type="GO" id="GO:0019843">
    <property type="term" value="F:rRNA binding"/>
    <property type="evidence" value="ECO:0007669"/>
    <property type="project" value="UniProtKB-KW"/>
</dbReference>
<evidence type="ECO:0000256" key="4">
    <source>
        <dbReference type="ARBA" id="ARBA00022980"/>
    </source>
</evidence>
<evidence type="ECO:0000259" key="10">
    <source>
        <dbReference type="SMART" id="SM00363"/>
    </source>
</evidence>
<dbReference type="InterPro" id="IPR001912">
    <property type="entry name" value="Ribosomal_uS4_N"/>
</dbReference>
<evidence type="ECO:0000256" key="2">
    <source>
        <dbReference type="ARBA" id="ARBA00022730"/>
    </source>
</evidence>
<evidence type="ECO:0000256" key="9">
    <source>
        <dbReference type="SAM" id="MobiDB-lite"/>
    </source>
</evidence>
<dbReference type="Pfam" id="PF00163">
    <property type="entry name" value="Ribosomal_S4"/>
    <property type="match status" value="1"/>
</dbReference>
<keyword evidence="5 8" id="KW-0687">Ribonucleoprotein</keyword>
<accession>A0A1G1YQY8</accession>
<name>A0A1G1YQY8_9BACT</name>
<protein>
    <recommendedName>
        <fullName evidence="6">Small ribosomal subunit protein uS4</fullName>
    </recommendedName>
</protein>
<keyword evidence="2 7" id="KW-0699">rRNA-binding</keyword>
<dbReference type="PANTHER" id="PTHR11831">
    <property type="entry name" value="30S 40S RIBOSOMAL PROTEIN"/>
    <property type="match status" value="1"/>
</dbReference>
<dbReference type="PROSITE" id="PS00632">
    <property type="entry name" value="RIBOSOMAL_S4"/>
    <property type="match status" value="1"/>
</dbReference>
<proteinExistence type="inferred from homology"/>
<reference evidence="12 13" key="1">
    <citation type="journal article" date="2016" name="Nat. Commun.">
        <title>Thousands of microbial genomes shed light on interconnected biogeochemical processes in an aquifer system.</title>
        <authorList>
            <person name="Anantharaman K."/>
            <person name="Brown C.T."/>
            <person name="Hug L.A."/>
            <person name="Sharon I."/>
            <person name="Castelle C.J."/>
            <person name="Probst A.J."/>
            <person name="Thomas B.C."/>
            <person name="Singh A."/>
            <person name="Wilkins M.J."/>
            <person name="Karaoz U."/>
            <person name="Brodie E.L."/>
            <person name="Williams K.H."/>
            <person name="Hubbard S.S."/>
            <person name="Banfield J.F."/>
        </authorList>
    </citation>
    <scope>NUCLEOTIDE SEQUENCE [LARGE SCALE GENOMIC DNA]</scope>
</reference>
<dbReference type="SUPFAM" id="SSF55174">
    <property type="entry name" value="Alpha-L RNA-binding motif"/>
    <property type="match status" value="1"/>
</dbReference>
<dbReference type="Gene3D" id="3.10.290.10">
    <property type="entry name" value="RNA-binding S4 domain"/>
    <property type="match status" value="1"/>
</dbReference>
<comment type="similarity">
    <text evidence="1 8">Belongs to the universal ribosomal protein uS4 family.</text>
</comment>
<dbReference type="PROSITE" id="PS50889">
    <property type="entry name" value="S4"/>
    <property type="match status" value="1"/>
</dbReference>
<dbReference type="PANTHER" id="PTHR11831:SF4">
    <property type="entry name" value="SMALL RIBOSOMAL SUBUNIT PROTEIN US4M"/>
    <property type="match status" value="1"/>
</dbReference>
<feature type="region of interest" description="Disordered" evidence="9">
    <location>
        <begin position="1"/>
        <end position="21"/>
    </location>
</feature>